<protein>
    <submittedName>
        <fullName evidence="3">PTS-dependent dihydroxyacetone kinase phosphotransferase subunit DhaM</fullName>
    </submittedName>
</protein>
<dbReference type="InterPro" id="IPR039643">
    <property type="entry name" value="DhaM"/>
</dbReference>
<dbReference type="GO" id="GO:0016301">
    <property type="term" value="F:kinase activity"/>
    <property type="evidence" value="ECO:0007669"/>
    <property type="project" value="UniProtKB-KW"/>
</dbReference>
<dbReference type="RefSeq" id="WP_298447625.1">
    <property type="nucleotide sequence ID" value="NZ_JBFSHR010000035.1"/>
</dbReference>
<evidence type="ECO:0000313" key="3">
    <source>
        <dbReference type="EMBL" id="MEX6430077.1"/>
    </source>
</evidence>
<evidence type="ECO:0000256" key="1">
    <source>
        <dbReference type="ARBA" id="ARBA00022679"/>
    </source>
</evidence>
<proteinExistence type="predicted"/>
<organism evidence="3 4">
    <name type="scientific">Ferrimicrobium acidiphilum</name>
    <dbReference type="NCBI Taxonomy" id="121039"/>
    <lineage>
        <taxon>Bacteria</taxon>
        <taxon>Bacillati</taxon>
        <taxon>Actinomycetota</taxon>
        <taxon>Acidimicrobiia</taxon>
        <taxon>Acidimicrobiales</taxon>
        <taxon>Acidimicrobiaceae</taxon>
        <taxon>Ferrimicrobium</taxon>
    </lineage>
</organism>
<dbReference type="Gene3D" id="3.40.50.510">
    <property type="entry name" value="Phosphotransferase system, mannose-type IIA component"/>
    <property type="match status" value="1"/>
</dbReference>
<dbReference type="Proteomes" id="UP001560267">
    <property type="component" value="Unassembled WGS sequence"/>
</dbReference>
<dbReference type="EMBL" id="JBFSHR010000035">
    <property type="protein sequence ID" value="MEX6430077.1"/>
    <property type="molecule type" value="Genomic_DNA"/>
</dbReference>
<dbReference type="PROSITE" id="PS51096">
    <property type="entry name" value="PTS_EIIA_TYPE_4"/>
    <property type="match status" value="1"/>
</dbReference>
<feature type="domain" description="PTS EIIA type-4" evidence="2">
    <location>
        <begin position="2"/>
        <end position="134"/>
    </location>
</feature>
<dbReference type="InterPro" id="IPR036662">
    <property type="entry name" value="PTS_EIIA_man-typ_sf"/>
</dbReference>
<keyword evidence="4" id="KW-1185">Reference proteome</keyword>
<dbReference type="InterPro" id="IPR004701">
    <property type="entry name" value="PTS_EIIA_man-typ"/>
</dbReference>
<accession>A0ABV3Y3E3</accession>
<evidence type="ECO:0000259" key="2">
    <source>
        <dbReference type="PROSITE" id="PS51096"/>
    </source>
</evidence>
<keyword evidence="3" id="KW-0418">Kinase</keyword>
<reference evidence="3 4" key="1">
    <citation type="submission" date="2024-07" db="EMBL/GenBank/DDBJ databases">
        <title>Draft Genome Sequence of Ferrimicrobium acidiphilum Strain YE2023, Isolated from a Pulp of Bioleach Reactor.</title>
        <authorList>
            <person name="Elkina Y.A."/>
            <person name="Bulaeva A.G."/>
            <person name="Beletsky A.V."/>
            <person name="Mardanov A.V."/>
        </authorList>
    </citation>
    <scope>NUCLEOTIDE SEQUENCE [LARGE SCALE GENOMIC DNA]</scope>
    <source>
        <strain evidence="3 4">YE2023</strain>
    </source>
</reference>
<gene>
    <name evidence="3" type="ORF">AB6A68_09545</name>
</gene>
<dbReference type="PANTHER" id="PTHR38594">
    <property type="entry name" value="PEP-DEPENDENT DIHYDROXYACETONE KINASE, PHOSPHORYL DONOR SUBUNIT DHAM"/>
    <property type="match status" value="1"/>
</dbReference>
<name>A0ABV3Y3E3_9ACTN</name>
<dbReference type="SUPFAM" id="SSF53062">
    <property type="entry name" value="PTS system fructose IIA component-like"/>
    <property type="match status" value="1"/>
</dbReference>
<comment type="caution">
    <text evidence="3">The sequence shown here is derived from an EMBL/GenBank/DDBJ whole genome shotgun (WGS) entry which is preliminary data.</text>
</comment>
<evidence type="ECO:0000313" key="4">
    <source>
        <dbReference type="Proteomes" id="UP001560267"/>
    </source>
</evidence>
<keyword evidence="1" id="KW-0808">Transferase</keyword>
<sequence>MSIGLLVVSHSKHLAIGVVELAHALAGDEVALMAVGPEADSPTDGLGVNASMVVEALKGFVDVDEIGVIGDVGSSFLAASAAIELAEVEDRVRIIDTPMVEGAIACAMAVSMGASLNDVVAAGENAWEVRKLGT</sequence>
<dbReference type="Pfam" id="PF03610">
    <property type="entry name" value="EIIA-man"/>
    <property type="match status" value="1"/>
</dbReference>
<dbReference type="PANTHER" id="PTHR38594:SF1">
    <property type="entry name" value="PEP-DEPENDENT DIHYDROXYACETONE KINASE, PHOSPHORYL DONOR SUBUNIT DHAM"/>
    <property type="match status" value="1"/>
</dbReference>